<dbReference type="Gene3D" id="2.40.160.10">
    <property type="entry name" value="Porin"/>
    <property type="match status" value="1"/>
</dbReference>
<comment type="caution">
    <text evidence="2">The sequence shown here is derived from an EMBL/GenBank/DDBJ whole genome shotgun (WGS) entry which is preliminary data.</text>
</comment>
<gene>
    <name evidence="2" type="ORF">E2I14_03225</name>
</gene>
<protein>
    <recommendedName>
        <fullName evidence="4">Porin</fullName>
    </recommendedName>
</protein>
<dbReference type="RefSeq" id="WP_133325334.1">
    <property type="nucleotide sequence ID" value="NZ_SMYL01000001.1"/>
</dbReference>
<dbReference type="AlphaFoldDB" id="A0A4V6PMK7"/>
<evidence type="ECO:0008006" key="4">
    <source>
        <dbReference type="Google" id="ProtNLM"/>
    </source>
</evidence>
<evidence type="ECO:0000313" key="2">
    <source>
        <dbReference type="EMBL" id="TDK68566.1"/>
    </source>
</evidence>
<dbReference type="EMBL" id="SMYL01000001">
    <property type="protein sequence ID" value="TDK68566.1"/>
    <property type="molecule type" value="Genomic_DNA"/>
</dbReference>
<accession>A0A4V6PMK7</accession>
<proteinExistence type="predicted"/>
<organism evidence="2 3">
    <name type="scientific">Sapientia aquatica</name>
    <dbReference type="NCBI Taxonomy" id="1549640"/>
    <lineage>
        <taxon>Bacteria</taxon>
        <taxon>Pseudomonadati</taxon>
        <taxon>Pseudomonadota</taxon>
        <taxon>Betaproteobacteria</taxon>
        <taxon>Burkholderiales</taxon>
        <taxon>Oxalobacteraceae</taxon>
        <taxon>Sapientia</taxon>
    </lineage>
</organism>
<reference evidence="2 3" key="1">
    <citation type="submission" date="2019-03" db="EMBL/GenBank/DDBJ databases">
        <title>Sapientia aquatica gen. nov., sp. nov., isolated from a crater lake.</title>
        <authorList>
            <person name="Felfoldi T."/>
            <person name="Szabo A."/>
            <person name="Toth E."/>
            <person name="Schumann P."/>
            <person name="Keki Z."/>
            <person name="Marialigeti K."/>
            <person name="Mathe I."/>
        </authorList>
    </citation>
    <scope>NUCLEOTIDE SEQUENCE [LARGE SCALE GENOMIC DNA]</scope>
    <source>
        <strain evidence="2 3">SA-152</strain>
    </source>
</reference>
<dbReference type="Proteomes" id="UP000294829">
    <property type="component" value="Unassembled WGS sequence"/>
</dbReference>
<keyword evidence="1" id="KW-0732">Signal</keyword>
<dbReference type="SUPFAM" id="SSF56935">
    <property type="entry name" value="Porins"/>
    <property type="match status" value="1"/>
</dbReference>
<keyword evidence="3" id="KW-1185">Reference proteome</keyword>
<sequence length="427" mass="44685">MFKHCAYGTAGLLALTLSANALADDPTPDAKPSILTLSGFGTVGAVQTNTDDGVYTTGFQRHGATKTSDFGPDTKAGAQVDAKFNSDFSATLQVFSKQNAKGSYAPAMEWAFGKLKVNDAFNVRVGRIGAPLFMTSDFRNVGYTNLTVRTPVDVYGLVPVRSFDGADVLYSGSFGNTTINGQVWGGKASTLIGGSGENDNIVLLKNIIGINVTLENGPFTVRIGSNKSHLGTDGTGLIPFNTLLGGLHAFSAAPGLSQLGSIADQLSVNGKFASFTGIGATFDSGNWVASAEAVERRTSSTYVSNASAWYTTLGYRIDKFTPYVSFSGRHIKSATSVAQVPVSPLLPPVVQGTVPVLIAGVNGLLRDTSEKTSALGVRWDAGKNYDIKAEVQKLTIPSGSDGALNQVTGHPPVGNTNLFSLAVDFVF</sequence>
<feature type="chain" id="PRO_5020745902" description="Porin" evidence="1">
    <location>
        <begin position="24"/>
        <end position="427"/>
    </location>
</feature>
<name>A0A4V6PMK7_9BURK</name>
<evidence type="ECO:0000256" key="1">
    <source>
        <dbReference type="SAM" id="SignalP"/>
    </source>
</evidence>
<dbReference type="InterPro" id="IPR023614">
    <property type="entry name" value="Porin_dom_sf"/>
</dbReference>
<evidence type="ECO:0000313" key="3">
    <source>
        <dbReference type="Proteomes" id="UP000294829"/>
    </source>
</evidence>
<feature type="signal peptide" evidence="1">
    <location>
        <begin position="1"/>
        <end position="23"/>
    </location>
</feature>
<dbReference type="OrthoDB" id="197869at2"/>